<evidence type="ECO:0000256" key="3">
    <source>
        <dbReference type="ARBA" id="ARBA00022737"/>
    </source>
</evidence>
<dbReference type="GO" id="GO:0000981">
    <property type="term" value="F:DNA-binding transcription factor activity, RNA polymerase II-specific"/>
    <property type="evidence" value="ECO:0007669"/>
    <property type="project" value="TreeGrafter"/>
</dbReference>
<dbReference type="PANTHER" id="PTHR24394">
    <property type="entry name" value="ZINC FINGER PROTEIN"/>
    <property type="match status" value="1"/>
</dbReference>
<evidence type="ECO:0000256" key="7">
    <source>
        <dbReference type="PROSITE-ProRule" id="PRU00042"/>
    </source>
</evidence>
<keyword evidence="11" id="KW-1185">Reference proteome</keyword>
<keyword evidence="4 7" id="KW-0863">Zinc-finger</keyword>
<evidence type="ECO:0000256" key="6">
    <source>
        <dbReference type="ARBA" id="ARBA00023242"/>
    </source>
</evidence>
<dbReference type="PANTHER" id="PTHR24394:SF44">
    <property type="entry name" value="ZINC FINGER PROTEIN 271-LIKE"/>
    <property type="match status" value="1"/>
</dbReference>
<feature type="domain" description="C2H2-type" evidence="9">
    <location>
        <begin position="112"/>
        <end position="139"/>
    </location>
</feature>
<dbReference type="Proteomes" id="UP000007635">
    <property type="component" value="Chromosome XV"/>
</dbReference>
<evidence type="ECO:0000256" key="8">
    <source>
        <dbReference type="SAM" id="MobiDB-lite"/>
    </source>
</evidence>
<dbReference type="InterPro" id="IPR013087">
    <property type="entry name" value="Znf_C2H2_type"/>
</dbReference>
<dbReference type="AlphaFoldDB" id="A0AAQ4RM44"/>
<dbReference type="SMART" id="SM00355">
    <property type="entry name" value="ZnF_C2H2"/>
    <property type="match status" value="3"/>
</dbReference>
<dbReference type="GO" id="GO:0008270">
    <property type="term" value="F:zinc ion binding"/>
    <property type="evidence" value="ECO:0007669"/>
    <property type="project" value="UniProtKB-KW"/>
</dbReference>
<evidence type="ECO:0000313" key="11">
    <source>
        <dbReference type="Proteomes" id="UP000007635"/>
    </source>
</evidence>
<evidence type="ECO:0000256" key="2">
    <source>
        <dbReference type="ARBA" id="ARBA00022723"/>
    </source>
</evidence>
<dbReference type="PROSITE" id="PS00028">
    <property type="entry name" value="ZINC_FINGER_C2H2_1"/>
    <property type="match status" value="2"/>
</dbReference>
<accession>A0AAQ4RM44</accession>
<feature type="domain" description="C2H2-type" evidence="9">
    <location>
        <begin position="168"/>
        <end position="197"/>
    </location>
</feature>
<evidence type="ECO:0000256" key="5">
    <source>
        <dbReference type="ARBA" id="ARBA00022833"/>
    </source>
</evidence>
<dbReference type="GO" id="GO:1990837">
    <property type="term" value="F:sequence-specific double-stranded DNA binding"/>
    <property type="evidence" value="ECO:0007669"/>
    <property type="project" value="UniProtKB-ARBA"/>
</dbReference>
<reference evidence="10" key="2">
    <citation type="submission" date="2025-08" db="UniProtKB">
        <authorList>
            <consortium name="Ensembl"/>
        </authorList>
    </citation>
    <scope>IDENTIFICATION</scope>
</reference>
<dbReference type="FunFam" id="3.30.160.60:FF:000624">
    <property type="entry name" value="zinc finger protein 697"/>
    <property type="match status" value="1"/>
</dbReference>
<organism evidence="10 11">
    <name type="scientific">Gasterosteus aculeatus aculeatus</name>
    <name type="common">three-spined stickleback</name>
    <dbReference type="NCBI Taxonomy" id="481459"/>
    <lineage>
        <taxon>Eukaryota</taxon>
        <taxon>Metazoa</taxon>
        <taxon>Chordata</taxon>
        <taxon>Craniata</taxon>
        <taxon>Vertebrata</taxon>
        <taxon>Euteleostomi</taxon>
        <taxon>Actinopterygii</taxon>
        <taxon>Neopterygii</taxon>
        <taxon>Teleostei</taxon>
        <taxon>Neoteleostei</taxon>
        <taxon>Acanthomorphata</taxon>
        <taxon>Eupercaria</taxon>
        <taxon>Perciformes</taxon>
        <taxon>Cottioidei</taxon>
        <taxon>Gasterosteales</taxon>
        <taxon>Gasterosteidae</taxon>
        <taxon>Gasterosteus</taxon>
    </lineage>
</organism>
<keyword evidence="5" id="KW-0862">Zinc</keyword>
<evidence type="ECO:0000256" key="1">
    <source>
        <dbReference type="ARBA" id="ARBA00004123"/>
    </source>
</evidence>
<keyword evidence="2" id="KW-0479">Metal-binding</keyword>
<proteinExistence type="predicted"/>
<sequence>AHMCRNNVRPSTVSSSVASQPEWKRESVAPKTGNPLKKIPRVNDTTVTWSCISNVMDPMTTEQVDSASEDTSVYLGQNGCTSKVRSKSYISSPRPTKELEWSGKSGKMTLKHRCTICLKTFCSPSKLQRHSLIHTGQKPHSCTMCLKRFPSTSKLQRHMLTHTGQRPFGCEVCGKRFRQKTHLRVHFLCILLLHTDK</sequence>
<keyword evidence="6" id="KW-0539">Nucleus</keyword>
<keyword evidence="3" id="KW-0677">Repeat</keyword>
<dbReference type="SUPFAM" id="SSF57667">
    <property type="entry name" value="beta-beta-alpha zinc fingers"/>
    <property type="match status" value="2"/>
</dbReference>
<dbReference type="FunFam" id="3.30.160.60:FF:000303">
    <property type="entry name" value="Zinc finger protein 41"/>
    <property type="match status" value="1"/>
</dbReference>
<dbReference type="GO" id="GO:0005634">
    <property type="term" value="C:nucleus"/>
    <property type="evidence" value="ECO:0007669"/>
    <property type="project" value="UniProtKB-SubCell"/>
</dbReference>
<dbReference type="PROSITE" id="PS50157">
    <property type="entry name" value="ZINC_FINGER_C2H2_2"/>
    <property type="match status" value="3"/>
</dbReference>
<dbReference type="Gene3D" id="3.30.160.60">
    <property type="entry name" value="Classic Zinc Finger"/>
    <property type="match status" value="3"/>
</dbReference>
<reference evidence="10" key="3">
    <citation type="submission" date="2025-09" db="UniProtKB">
        <authorList>
            <consortium name="Ensembl"/>
        </authorList>
    </citation>
    <scope>IDENTIFICATION</scope>
</reference>
<evidence type="ECO:0000256" key="4">
    <source>
        <dbReference type="ARBA" id="ARBA00022771"/>
    </source>
</evidence>
<dbReference type="InterPro" id="IPR036236">
    <property type="entry name" value="Znf_C2H2_sf"/>
</dbReference>
<dbReference type="GeneTree" id="ENSGT00940000162287"/>
<comment type="subcellular location">
    <subcellularLocation>
        <location evidence="1">Nucleus</location>
    </subcellularLocation>
</comment>
<evidence type="ECO:0000259" key="9">
    <source>
        <dbReference type="PROSITE" id="PS50157"/>
    </source>
</evidence>
<protein>
    <recommendedName>
        <fullName evidence="9">C2H2-type domain-containing protein</fullName>
    </recommendedName>
</protein>
<name>A0AAQ4RM44_GASAC</name>
<reference evidence="10 11" key="1">
    <citation type="journal article" date="2021" name="G3 (Bethesda)">
        <title>Improved contiguity of the threespine stickleback genome using long-read sequencing.</title>
        <authorList>
            <person name="Nath S."/>
            <person name="Shaw D.E."/>
            <person name="White M.A."/>
        </authorList>
    </citation>
    <scope>NUCLEOTIDE SEQUENCE [LARGE SCALE GENOMIC DNA]</scope>
    <source>
        <strain evidence="10 11">Lake Benthic</strain>
    </source>
</reference>
<dbReference type="Pfam" id="PF13894">
    <property type="entry name" value="zf-C2H2_4"/>
    <property type="match status" value="1"/>
</dbReference>
<feature type="region of interest" description="Disordered" evidence="8">
    <location>
        <begin position="1"/>
        <end position="39"/>
    </location>
</feature>
<evidence type="ECO:0000313" key="10">
    <source>
        <dbReference type="Ensembl" id="ENSGACP00000064012.1"/>
    </source>
</evidence>
<dbReference type="Ensembl" id="ENSGACT00000079946.1">
    <property type="protein sequence ID" value="ENSGACP00000064012.1"/>
    <property type="gene ID" value="ENSGACG00000031435.1"/>
</dbReference>
<feature type="domain" description="C2H2-type" evidence="9">
    <location>
        <begin position="140"/>
        <end position="167"/>
    </location>
</feature>
<feature type="compositionally biased region" description="Polar residues" evidence="8">
    <location>
        <begin position="8"/>
        <end position="19"/>
    </location>
</feature>
<dbReference type="Pfam" id="PF00096">
    <property type="entry name" value="zf-C2H2"/>
    <property type="match status" value="2"/>
</dbReference>